<sequence>MGGVVVRIGWWVALAGVVAAPAPAVAAGPAGEGLPEQPFRLVADGQCLSVGRLPGGQYAAALRPCGPDRTQHWRGVGGHLANVGVNACVVDPPAARADGEGVGLRRTCGDRNVPWMRMSLADGHLRGDSVPLGARCVYLDRFMDTMIIGRWHTDCARAATFTPQPLPPDPTPSAGR</sequence>
<gene>
    <name evidence="2" type="ORF">GCM10010123_28950</name>
</gene>
<keyword evidence="1" id="KW-0732">Signal</keyword>
<accession>A0A8J3BC58</accession>
<organism evidence="2 3">
    <name type="scientific">Pilimelia anulata</name>
    <dbReference type="NCBI Taxonomy" id="53371"/>
    <lineage>
        <taxon>Bacteria</taxon>
        <taxon>Bacillati</taxon>
        <taxon>Actinomycetota</taxon>
        <taxon>Actinomycetes</taxon>
        <taxon>Micromonosporales</taxon>
        <taxon>Micromonosporaceae</taxon>
        <taxon>Pilimelia</taxon>
    </lineage>
</organism>
<evidence type="ECO:0008006" key="4">
    <source>
        <dbReference type="Google" id="ProtNLM"/>
    </source>
</evidence>
<keyword evidence="3" id="KW-1185">Reference proteome</keyword>
<evidence type="ECO:0000256" key="1">
    <source>
        <dbReference type="SAM" id="SignalP"/>
    </source>
</evidence>
<comment type="caution">
    <text evidence="2">The sequence shown here is derived from an EMBL/GenBank/DDBJ whole genome shotgun (WGS) entry which is preliminary data.</text>
</comment>
<feature type="signal peptide" evidence="1">
    <location>
        <begin position="1"/>
        <end position="26"/>
    </location>
</feature>
<evidence type="ECO:0000313" key="3">
    <source>
        <dbReference type="Proteomes" id="UP000649739"/>
    </source>
</evidence>
<dbReference type="SUPFAM" id="SSF50370">
    <property type="entry name" value="Ricin B-like lectins"/>
    <property type="match status" value="1"/>
</dbReference>
<dbReference type="Proteomes" id="UP000649739">
    <property type="component" value="Unassembled WGS sequence"/>
</dbReference>
<feature type="chain" id="PRO_5039102975" description="Ricin B lectin domain-containing protein" evidence="1">
    <location>
        <begin position="27"/>
        <end position="176"/>
    </location>
</feature>
<name>A0A8J3BC58_9ACTN</name>
<proteinExistence type="predicted"/>
<reference evidence="2" key="1">
    <citation type="journal article" date="2014" name="Int. J. Syst. Evol. Microbiol.">
        <title>Complete genome sequence of Corynebacterium casei LMG S-19264T (=DSM 44701T), isolated from a smear-ripened cheese.</title>
        <authorList>
            <consortium name="US DOE Joint Genome Institute (JGI-PGF)"/>
            <person name="Walter F."/>
            <person name="Albersmeier A."/>
            <person name="Kalinowski J."/>
            <person name="Ruckert C."/>
        </authorList>
    </citation>
    <scope>NUCLEOTIDE SEQUENCE</scope>
    <source>
        <strain evidence="2">JCM 3090</strain>
    </source>
</reference>
<reference evidence="2" key="2">
    <citation type="submission" date="2020-09" db="EMBL/GenBank/DDBJ databases">
        <authorList>
            <person name="Sun Q."/>
            <person name="Ohkuma M."/>
        </authorList>
    </citation>
    <scope>NUCLEOTIDE SEQUENCE</scope>
    <source>
        <strain evidence="2">JCM 3090</strain>
    </source>
</reference>
<dbReference type="InterPro" id="IPR035992">
    <property type="entry name" value="Ricin_B-like_lectins"/>
</dbReference>
<dbReference type="AlphaFoldDB" id="A0A8J3BC58"/>
<evidence type="ECO:0000313" key="2">
    <source>
        <dbReference type="EMBL" id="GGJ97162.1"/>
    </source>
</evidence>
<dbReference type="EMBL" id="BMQB01000006">
    <property type="protein sequence ID" value="GGJ97162.1"/>
    <property type="molecule type" value="Genomic_DNA"/>
</dbReference>
<protein>
    <recommendedName>
        <fullName evidence="4">Ricin B lectin domain-containing protein</fullName>
    </recommendedName>
</protein>